<organism evidence="1 2">
    <name type="scientific">Stephania cephalantha</name>
    <dbReference type="NCBI Taxonomy" id="152367"/>
    <lineage>
        <taxon>Eukaryota</taxon>
        <taxon>Viridiplantae</taxon>
        <taxon>Streptophyta</taxon>
        <taxon>Embryophyta</taxon>
        <taxon>Tracheophyta</taxon>
        <taxon>Spermatophyta</taxon>
        <taxon>Magnoliopsida</taxon>
        <taxon>Ranunculales</taxon>
        <taxon>Menispermaceae</taxon>
        <taxon>Menispermoideae</taxon>
        <taxon>Cissampelideae</taxon>
        <taxon>Stephania</taxon>
    </lineage>
</organism>
<evidence type="ECO:0000313" key="2">
    <source>
        <dbReference type="Proteomes" id="UP001419268"/>
    </source>
</evidence>
<protein>
    <submittedName>
        <fullName evidence="1">Uncharacterized protein</fullName>
    </submittedName>
</protein>
<accession>A0AAP0IBM1</accession>
<dbReference type="EMBL" id="JBBNAG010000008">
    <property type="protein sequence ID" value="KAK9112242.1"/>
    <property type="molecule type" value="Genomic_DNA"/>
</dbReference>
<reference evidence="1 2" key="1">
    <citation type="submission" date="2024-01" db="EMBL/GenBank/DDBJ databases">
        <title>Genome assemblies of Stephania.</title>
        <authorList>
            <person name="Yang L."/>
        </authorList>
    </citation>
    <scope>NUCLEOTIDE SEQUENCE [LARGE SCALE GENOMIC DNA]</scope>
    <source>
        <strain evidence="1">JXDWG</strain>
        <tissue evidence="1">Leaf</tissue>
    </source>
</reference>
<proteinExistence type="predicted"/>
<dbReference type="Proteomes" id="UP001419268">
    <property type="component" value="Unassembled WGS sequence"/>
</dbReference>
<comment type="caution">
    <text evidence="1">The sequence shown here is derived from an EMBL/GenBank/DDBJ whole genome shotgun (WGS) entry which is preliminary data.</text>
</comment>
<evidence type="ECO:0000313" key="1">
    <source>
        <dbReference type="EMBL" id="KAK9112242.1"/>
    </source>
</evidence>
<keyword evidence="2" id="KW-1185">Reference proteome</keyword>
<dbReference type="AlphaFoldDB" id="A0AAP0IBM1"/>
<name>A0AAP0IBM1_9MAGN</name>
<sequence length="52" mass="6103">MKDSSWFGQIKANSCYLDCWTLLPYRVTLGQNGRIESLFTRWLRIRVVLVAP</sequence>
<gene>
    <name evidence="1" type="ORF">Scep_019761</name>
</gene>